<name>A0A1M6H2M0_9ACTN</name>
<organism evidence="1 2">
    <name type="scientific">Nocardiopsis flavescens</name>
    <dbReference type="NCBI Taxonomy" id="758803"/>
    <lineage>
        <taxon>Bacteria</taxon>
        <taxon>Bacillati</taxon>
        <taxon>Actinomycetota</taxon>
        <taxon>Actinomycetes</taxon>
        <taxon>Streptosporangiales</taxon>
        <taxon>Nocardiopsidaceae</taxon>
        <taxon>Nocardiopsis</taxon>
    </lineage>
</organism>
<dbReference type="OrthoDB" id="4230250at2"/>
<dbReference type="Proteomes" id="UP000184452">
    <property type="component" value="Unassembled WGS sequence"/>
</dbReference>
<keyword evidence="2" id="KW-1185">Reference proteome</keyword>
<dbReference type="Pfam" id="PF19828">
    <property type="entry name" value="DUF6309"/>
    <property type="match status" value="1"/>
</dbReference>
<sequence length="169" mass="18547">MRTMETLDTGEVLRRFRDAHPVTGEESRAGNEYVEGVLRLAADQRGGRWRRVALDGGEIAGILLPWHTGENGGREPVPPAGATVAEAAATLRAWGGDYPDTNPGCWGRISWLAGAPHGPLFLSEGAVDHPFYERMERRDGLVHLDGLHRMLAWTLWDRVPARAQAYVAG</sequence>
<reference evidence="1 2" key="1">
    <citation type="submission" date="2016-11" db="EMBL/GenBank/DDBJ databases">
        <authorList>
            <person name="Jaros S."/>
            <person name="Januszkiewicz K."/>
            <person name="Wedrychowicz H."/>
        </authorList>
    </citation>
    <scope>NUCLEOTIDE SEQUENCE [LARGE SCALE GENOMIC DNA]</scope>
    <source>
        <strain evidence="1 2">CGMCC 4.5723</strain>
    </source>
</reference>
<evidence type="ECO:0000313" key="2">
    <source>
        <dbReference type="Proteomes" id="UP000184452"/>
    </source>
</evidence>
<evidence type="ECO:0000313" key="1">
    <source>
        <dbReference type="EMBL" id="SHJ16441.1"/>
    </source>
</evidence>
<accession>A0A1M6H2M0</accession>
<dbReference type="EMBL" id="FQZK01000004">
    <property type="protein sequence ID" value="SHJ16441.1"/>
    <property type="molecule type" value="Genomic_DNA"/>
</dbReference>
<dbReference type="AlphaFoldDB" id="A0A1M6H2M0"/>
<protein>
    <submittedName>
        <fullName evidence="1">Uncharacterized protein</fullName>
    </submittedName>
</protein>
<gene>
    <name evidence="1" type="ORF">SAMN05421803_10411</name>
</gene>
<proteinExistence type="predicted"/>
<dbReference type="InterPro" id="IPR046276">
    <property type="entry name" value="DUF6309"/>
</dbReference>